<gene>
    <name evidence="4" type="ORF">GCM10023258_11700</name>
</gene>
<proteinExistence type="predicted"/>
<dbReference type="Proteomes" id="UP001500427">
    <property type="component" value="Unassembled WGS sequence"/>
</dbReference>
<protein>
    <recommendedName>
        <fullName evidence="3">GmrSD restriction endonucleases C-terminal domain-containing protein</fullName>
    </recommendedName>
</protein>
<keyword evidence="2" id="KW-0732">Signal</keyword>
<feature type="coiled-coil region" evidence="1">
    <location>
        <begin position="288"/>
        <end position="345"/>
    </location>
</feature>
<keyword evidence="1" id="KW-0175">Coiled coil</keyword>
<organism evidence="4 5">
    <name type="scientific">Terrabacter aeriphilus</name>
    <dbReference type="NCBI Taxonomy" id="515662"/>
    <lineage>
        <taxon>Bacteria</taxon>
        <taxon>Bacillati</taxon>
        <taxon>Actinomycetota</taxon>
        <taxon>Actinomycetes</taxon>
        <taxon>Micrococcales</taxon>
        <taxon>Intrasporangiaceae</taxon>
        <taxon>Terrabacter</taxon>
    </lineage>
</organism>
<dbReference type="EMBL" id="BAABIW010000009">
    <property type="protein sequence ID" value="GAA5021906.1"/>
    <property type="molecule type" value="Genomic_DNA"/>
</dbReference>
<feature type="chain" id="PRO_5045511727" description="GmrSD restriction endonucleases C-terminal domain-containing protein" evidence="2">
    <location>
        <begin position="31"/>
        <end position="376"/>
    </location>
</feature>
<dbReference type="InterPro" id="IPR011089">
    <property type="entry name" value="GmrSD_C"/>
</dbReference>
<dbReference type="Pfam" id="PF07510">
    <property type="entry name" value="GmrSD_C"/>
    <property type="match status" value="1"/>
</dbReference>
<feature type="signal peptide" evidence="2">
    <location>
        <begin position="1"/>
        <end position="30"/>
    </location>
</feature>
<evidence type="ECO:0000313" key="5">
    <source>
        <dbReference type="Proteomes" id="UP001500427"/>
    </source>
</evidence>
<accession>A0ABP9J8D3</accession>
<feature type="domain" description="GmrSD restriction endonucleases C-terminal" evidence="3">
    <location>
        <begin position="118"/>
        <end position="250"/>
    </location>
</feature>
<reference evidence="5" key="1">
    <citation type="journal article" date="2019" name="Int. J. Syst. Evol. Microbiol.">
        <title>The Global Catalogue of Microorganisms (GCM) 10K type strain sequencing project: providing services to taxonomists for standard genome sequencing and annotation.</title>
        <authorList>
            <consortium name="The Broad Institute Genomics Platform"/>
            <consortium name="The Broad Institute Genome Sequencing Center for Infectious Disease"/>
            <person name="Wu L."/>
            <person name="Ma J."/>
        </authorList>
    </citation>
    <scope>NUCLEOTIDE SEQUENCE [LARGE SCALE GENOMIC DNA]</scope>
    <source>
        <strain evidence="5">JCM 17687</strain>
    </source>
</reference>
<dbReference type="PROSITE" id="PS51257">
    <property type="entry name" value="PROKAR_LIPOPROTEIN"/>
    <property type="match status" value="1"/>
</dbReference>
<keyword evidence="5" id="KW-1185">Reference proteome</keyword>
<sequence>MGEHVRRTANGGLAGRLVLAAVGGSLVAVAGCTAASPGASPDIPSGQTYVPPTSWTPTVVPSQTVTGDVSTSPVPPPRAGSALALLARLRTAEPGPATGFSRARFGKVDLDVDGNGCDTRNDVLRRDMTKLVLAAKSNGCAVLRGSLRDPYTGRTISYVRGPQTSKAVLVDYTVPLSEVWRSGAAGWSDTKRAAFANDSLAVLAVDAAAARKRASEPLTWQPPTTALRCALAARQITVKAKYGLSVDARERATLELVLRPCRDELATKSVAFRLGGGREEKTAQQIANEKAKAAAQAKAAANARAKAEARARAKAARVAARAAAAAQAKAKAAAAAQAKAAARAKARAAAKAKAKAAAQAKAAAAAKATTTATRSN</sequence>
<dbReference type="PANTHER" id="PTHR24094:SF15">
    <property type="entry name" value="AMP-DEPENDENT SYNTHETASE_LIGASE DOMAIN-CONTAINING PROTEIN-RELATED"/>
    <property type="match status" value="1"/>
</dbReference>
<name>A0ABP9J8D3_9MICO</name>
<evidence type="ECO:0000256" key="2">
    <source>
        <dbReference type="SAM" id="SignalP"/>
    </source>
</evidence>
<comment type="caution">
    <text evidence="4">The sequence shown here is derived from an EMBL/GenBank/DDBJ whole genome shotgun (WGS) entry which is preliminary data.</text>
</comment>
<evidence type="ECO:0000313" key="4">
    <source>
        <dbReference type="EMBL" id="GAA5021906.1"/>
    </source>
</evidence>
<evidence type="ECO:0000259" key="3">
    <source>
        <dbReference type="Pfam" id="PF07510"/>
    </source>
</evidence>
<evidence type="ECO:0000256" key="1">
    <source>
        <dbReference type="SAM" id="Coils"/>
    </source>
</evidence>
<dbReference type="PANTHER" id="PTHR24094">
    <property type="entry name" value="SECRETED PROTEIN"/>
    <property type="match status" value="1"/>
</dbReference>